<comment type="caution">
    <text evidence="1">The sequence shown here is derived from an EMBL/GenBank/DDBJ whole genome shotgun (WGS) entry which is preliminary data.</text>
</comment>
<dbReference type="CDD" id="cd00958">
    <property type="entry name" value="DhnA"/>
    <property type="match status" value="1"/>
</dbReference>
<organism evidence="1 2">
    <name type="scientific">Streptomyces hokutonensis</name>
    <dbReference type="NCBI Taxonomy" id="1306990"/>
    <lineage>
        <taxon>Bacteria</taxon>
        <taxon>Bacillati</taxon>
        <taxon>Actinomycetota</taxon>
        <taxon>Actinomycetes</taxon>
        <taxon>Kitasatosporales</taxon>
        <taxon>Streptomycetaceae</taxon>
        <taxon>Streptomyces</taxon>
    </lineage>
</organism>
<dbReference type="InterPro" id="IPR050456">
    <property type="entry name" value="DeoC/FbaB_aldolase"/>
</dbReference>
<evidence type="ECO:0000313" key="1">
    <source>
        <dbReference type="EMBL" id="MFE9606197.1"/>
    </source>
</evidence>
<evidence type="ECO:0000313" key="2">
    <source>
        <dbReference type="Proteomes" id="UP001601303"/>
    </source>
</evidence>
<proteinExistence type="predicted"/>
<dbReference type="InterPro" id="IPR041720">
    <property type="entry name" value="FbaB-like"/>
</dbReference>
<dbReference type="EMBL" id="JBIAHM010000024">
    <property type="protein sequence ID" value="MFE9606197.1"/>
    <property type="molecule type" value="Genomic_DNA"/>
</dbReference>
<protein>
    <submittedName>
        <fullName evidence="1">2-amino-3,7-dideoxy-D-threo-hept-6-ulosonate synthase</fullName>
    </submittedName>
</protein>
<dbReference type="Proteomes" id="UP001601303">
    <property type="component" value="Unassembled WGS sequence"/>
</dbReference>
<dbReference type="InterPro" id="IPR013785">
    <property type="entry name" value="Aldolase_TIM"/>
</dbReference>
<dbReference type="SMART" id="SM01133">
    <property type="entry name" value="DeoC"/>
    <property type="match status" value="1"/>
</dbReference>
<dbReference type="SUPFAM" id="SSF51569">
    <property type="entry name" value="Aldolase"/>
    <property type="match status" value="1"/>
</dbReference>
<dbReference type="RefSeq" id="WP_388114892.1">
    <property type="nucleotide sequence ID" value="NZ_JBIAHM010000024.1"/>
</dbReference>
<dbReference type="InterPro" id="IPR002915">
    <property type="entry name" value="DeoC/FbaB/LacD_aldolase"/>
</dbReference>
<keyword evidence="2" id="KW-1185">Reference proteome</keyword>
<dbReference type="PANTHER" id="PTHR47916">
    <property type="entry name" value="FRUCTOSE-BISPHOSPHATE ALDOLASE CLASS 1"/>
    <property type="match status" value="1"/>
</dbReference>
<dbReference type="Pfam" id="PF01791">
    <property type="entry name" value="DeoC"/>
    <property type="match status" value="1"/>
</dbReference>
<dbReference type="NCBIfam" id="NF005556">
    <property type="entry name" value="PRK07226.1"/>
    <property type="match status" value="1"/>
</dbReference>
<sequence>MDEMQMFDGASSARKLRLLRMYRRNPRRMLVVPLDHPLTDGPMAGGGFGLNRLVGQLATNGADAVVLHKGSVRRVDPAWFTQISLVVHLSASTAHAPDPDAKCLVATVEEALRLGADAVSVHVNVGSREEARQIADMAVVAEACDRWNIPLMAMMYPRGPRVTDPRDPELVSAAVTVAAELGADLIKTYALESDVDMLRLTASCPVPILVAGGPRVGNEKALLEFVDSALRGGAAGIAMGRNVFESDSPGATTRQLARLVHGDVPPPAPVEFYTKEMGNHEAHVA</sequence>
<dbReference type="Gene3D" id="3.20.20.70">
    <property type="entry name" value="Aldolase class I"/>
    <property type="match status" value="1"/>
</dbReference>
<dbReference type="PIRSF" id="PIRSF038992">
    <property type="entry name" value="Aldolase_Ia"/>
    <property type="match status" value="1"/>
</dbReference>
<name>A0ABW6MJ70_9ACTN</name>
<gene>
    <name evidence="1" type="ORF">ACFYNQ_47640</name>
</gene>
<accession>A0ABW6MJ70</accession>
<dbReference type="PANTHER" id="PTHR47916:SF1">
    <property type="entry name" value="3-HYDROXY-5-PHOSPHONOOXYPENTANE-2,4-DIONE THIOLASE"/>
    <property type="match status" value="1"/>
</dbReference>
<reference evidence="1 2" key="1">
    <citation type="submission" date="2024-10" db="EMBL/GenBank/DDBJ databases">
        <title>The Natural Products Discovery Center: Release of the First 8490 Sequenced Strains for Exploring Actinobacteria Biosynthetic Diversity.</title>
        <authorList>
            <person name="Kalkreuter E."/>
            <person name="Kautsar S.A."/>
            <person name="Yang D."/>
            <person name="Bader C.D."/>
            <person name="Teijaro C.N."/>
            <person name="Fluegel L."/>
            <person name="Davis C.M."/>
            <person name="Simpson J.R."/>
            <person name="Lauterbach L."/>
            <person name="Steele A.D."/>
            <person name="Gui C."/>
            <person name="Meng S."/>
            <person name="Li G."/>
            <person name="Viehrig K."/>
            <person name="Ye F."/>
            <person name="Su P."/>
            <person name="Kiefer A.F."/>
            <person name="Nichols A."/>
            <person name="Cepeda A.J."/>
            <person name="Yan W."/>
            <person name="Fan B."/>
            <person name="Jiang Y."/>
            <person name="Adhikari A."/>
            <person name="Zheng C.-J."/>
            <person name="Schuster L."/>
            <person name="Cowan T.M."/>
            <person name="Smanski M.J."/>
            <person name="Chevrette M.G."/>
            <person name="De Carvalho L.P.S."/>
            <person name="Shen B."/>
        </authorList>
    </citation>
    <scope>NUCLEOTIDE SEQUENCE [LARGE SCALE GENOMIC DNA]</scope>
    <source>
        <strain evidence="1 2">NPDC006488</strain>
    </source>
</reference>